<dbReference type="AlphaFoldDB" id="A0A7C5LAB1"/>
<reference evidence="2" key="1">
    <citation type="journal article" date="2020" name="mSystems">
        <title>Genome- and Community-Level Interaction Insights into Carbon Utilization and Element Cycling Functions of Hydrothermarchaeota in Hydrothermal Sediment.</title>
        <authorList>
            <person name="Zhou Z."/>
            <person name="Liu Y."/>
            <person name="Xu W."/>
            <person name="Pan J."/>
            <person name="Luo Z.H."/>
            <person name="Li M."/>
        </authorList>
    </citation>
    <scope>NUCLEOTIDE SEQUENCE [LARGE SCALE GENOMIC DNA]</scope>
    <source>
        <strain evidence="2">SpSt-1056</strain>
    </source>
</reference>
<gene>
    <name evidence="2" type="ORF">ENM11_03285</name>
</gene>
<protein>
    <submittedName>
        <fullName evidence="2">DNA double-strand break repair nuclease NurA</fullName>
    </submittedName>
</protein>
<dbReference type="EMBL" id="DRWN01000025">
    <property type="protein sequence ID" value="HHK68164.1"/>
    <property type="molecule type" value="Genomic_DNA"/>
</dbReference>
<feature type="domain" description="NurA" evidence="1">
    <location>
        <begin position="97"/>
        <end position="311"/>
    </location>
</feature>
<organism evidence="2">
    <name type="scientific">Caldiarchaeum subterraneum</name>
    <dbReference type="NCBI Taxonomy" id="311458"/>
    <lineage>
        <taxon>Archaea</taxon>
        <taxon>Nitrososphaerota</taxon>
        <taxon>Candidatus Caldarchaeales</taxon>
        <taxon>Candidatus Caldarchaeaceae</taxon>
        <taxon>Candidatus Caldarchaeum</taxon>
    </lineage>
</organism>
<sequence length="347" mass="37983">MKLVFKMTNQILHQLPPYDELSSLLKTFSSVTLDTVSELSDVEAFPPFSEDFEHADLPLDSMLAEELEIIPLTPADRSLPVIACDMSTVKIADTTRGSLWAVRGSIVMREAGIVKAAVVGPFAYTVSNQTIERILDVLFICLNLEREPSFLHMSTAPKIISNLFEKVLQAYAATRLKGGILLIDGALTAGPSDSPTAAVEKIVESAKTHGIGVAAFSKSTTLTYFGRRITCLRSRCRPPYVIRLPLSSNRPWGVVNGSVYVSHLSSTPTPFRVDVASTTSDEEVFTHILSSEPMVHGYPESLILAHQLAKLRWIDVVGIRAGLESHAKLRFASDIDVRSMLFAPIEG</sequence>
<evidence type="ECO:0000259" key="1">
    <source>
        <dbReference type="SMART" id="SM00933"/>
    </source>
</evidence>
<evidence type="ECO:0000313" key="2">
    <source>
        <dbReference type="EMBL" id="HHK68164.1"/>
    </source>
</evidence>
<comment type="caution">
    <text evidence="2">The sequence shown here is derived from an EMBL/GenBank/DDBJ whole genome shotgun (WGS) entry which is preliminary data.</text>
</comment>
<dbReference type="SMART" id="SM00933">
    <property type="entry name" value="NurA"/>
    <property type="match status" value="1"/>
</dbReference>
<proteinExistence type="predicted"/>
<accession>A0A7C5LAB1</accession>
<dbReference type="Pfam" id="PF09376">
    <property type="entry name" value="NurA"/>
    <property type="match status" value="1"/>
</dbReference>
<dbReference type="InterPro" id="IPR018977">
    <property type="entry name" value="NurA_domain"/>
</dbReference>
<name>A0A7C5LAB1_CALS0</name>